<accession>A0A4U0RZ10</accession>
<keyword evidence="3" id="KW-1185">Reference proteome</keyword>
<feature type="region of interest" description="Disordered" evidence="1">
    <location>
        <begin position="71"/>
        <end position="95"/>
    </location>
</feature>
<organism evidence="2 3">
    <name type="scientific">Actinacidiphila oryziradicis</name>
    <dbReference type="NCBI Taxonomy" id="2571141"/>
    <lineage>
        <taxon>Bacteria</taxon>
        <taxon>Bacillati</taxon>
        <taxon>Actinomycetota</taxon>
        <taxon>Actinomycetes</taxon>
        <taxon>Kitasatosporales</taxon>
        <taxon>Streptomycetaceae</taxon>
        <taxon>Actinacidiphila</taxon>
    </lineage>
</organism>
<gene>
    <name evidence="2" type="ORF">FCI23_40300</name>
</gene>
<dbReference type="RefSeq" id="WP_136729099.1">
    <property type="nucleotide sequence ID" value="NZ_SUMC01000071.1"/>
</dbReference>
<evidence type="ECO:0000256" key="1">
    <source>
        <dbReference type="SAM" id="MobiDB-lite"/>
    </source>
</evidence>
<feature type="compositionally biased region" description="Low complexity" evidence="1">
    <location>
        <begin position="78"/>
        <end position="88"/>
    </location>
</feature>
<dbReference type="Proteomes" id="UP000305778">
    <property type="component" value="Unassembled WGS sequence"/>
</dbReference>
<name>A0A4U0RZ10_9ACTN</name>
<comment type="caution">
    <text evidence="2">The sequence shown here is derived from an EMBL/GenBank/DDBJ whole genome shotgun (WGS) entry which is preliminary data.</text>
</comment>
<dbReference type="OrthoDB" id="513114at85011"/>
<sequence length="95" mass="9903">MRPAGSPCHSPEHTELRKPIQDLTAIAEAAGRPSRQRTTLYGEVPAERITAGLASDGHLPQLLPVINTEALHTTDPHGTTGAATSAGAGPVGRHR</sequence>
<evidence type="ECO:0000313" key="2">
    <source>
        <dbReference type="EMBL" id="TKA01654.1"/>
    </source>
</evidence>
<evidence type="ECO:0000313" key="3">
    <source>
        <dbReference type="Proteomes" id="UP000305778"/>
    </source>
</evidence>
<proteinExistence type="predicted"/>
<dbReference type="EMBL" id="SUMC01000071">
    <property type="protein sequence ID" value="TKA01654.1"/>
    <property type="molecule type" value="Genomic_DNA"/>
</dbReference>
<protein>
    <submittedName>
        <fullName evidence="2">Uncharacterized protein</fullName>
    </submittedName>
</protein>
<reference evidence="2 3" key="1">
    <citation type="submission" date="2019-04" db="EMBL/GenBank/DDBJ databases">
        <title>Streptomyces oryziradicis sp. nov., a novel actinomycete isolated from rhizosphere soil of rice (Oryza sativa L.).</title>
        <authorList>
            <person name="Li C."/>
        </authorList>
    </citation>
    <scope>NUCLEOTIDE SEQUENCE [LARGE SCALE GENOMIC DNA]</scope>
    <source>
        <strain evidence="2 3">NEAU-C40</strain>
    </source>
</reference>
<dbReference type="AlphaFoldDB" id="A0A4U0RZ10"/>